<protein>
    <submittedName>
        <fullName evidence="8">ABC transporter permease</fullName>
    </submittedName>
</protein>
<reference evidence="9" key="1">
    <citation type="journal article" date="2019" name="Int. J. Syst. Evol. Microbiol.">
        <title>The Global Catalogue of Microorganisms (GCM) 10K type strain sequencing project: providing services to taxonomists for standard genome sequencing and annotation.</title>
        <authorList>
            <consortium name="The Broad Institute Genomics Platform"/>
            <consortium name="The Broad Institute Genome Sequencing Center for Infectious Disease"/>
            <person name="Wu L."/>
            <person name="Ma J."/>
        </authorList>
    </citation>
    <scope>NUCLEOTIDE SEQUENCE [LARGE SCALE GENOMIC DNA]</scope>
    <source>
        <strain evidence="9">JCM 16703</strain>
    </source>
</reference>
<dbReference type="Pfam" id="PF01061">
    <property type="entry name" value="ABC2_membrane"/>
    <property type="match status" value="1"/>
</dbReference>
<name>A0ABP7XJB0_9ACTN</name>
<keyword evidence="4 6" id="KW-0472">Membrane</keyword>
<feature type="transmembrane region" description="Helical" evidence="6">
    <location>
        <begin position="244"/>
        <end position="263"/>
    </location>
</feature>
<evidence type="ECO:0000313" key="9">
    <source>
        <dbReference type="Proteomes" id="UP001501495"/>
    </source>
</evidence>
<dbReference type="EMBL" id="BAAAZH010000016">
    <property type="protein sequence ID" value="GAA4120126.1"/>
    <property type="molecule type" value="Genomic_DNA"/>
</dbReference>
<keyword evidence="3 6" id="KW-1133">Transmembrane helix</keyword>
<keyword evidence="9" id="KW-1185">Reference proteome</keyword>
<evidence type="ECO:0000256" key="4">
    <source>
        <dbReference type="ARBA" id="ARBA00023136"/>
    </source>
</evidence>
<comment type="subcellular location">
    <subcellularLocation>
        <location evidence="1">Membrane</location>
        <topology evidence="1">Multi-pass membrane protein</topology>
    </subcellularLocation>
</comment>
<dbReference type="RefSeq" id="WP_344733562.1">
    <property type="nucleotide sequence ID" value="NZ_BAAAZH010000016.1"/>
</dbReference>
<evidence type="ECO:0000256" key="5">
    <source>
        <dbReference type="ARBA" id="ARBA00023251"/>
    </source>
</evidence>
<dbReference type="PIRSF" id="PIRSF006648">
    <property type="entry name" value="DrrB"/>
    <property type="match status" value="1"/>
</dbReference>
<dbReference type="InterPro" id="IPR000412">
    <property type="entry name" value="ABC_2_transport"/>
</dbReference>
<feature type="transmembrane region" description="Helical" evidence="6">
    <location>
        <begin position="72"/>
        <end position="91"/>
    </location>
</feature>
<keyword evidence="5" id="KW-0046">Antibiotic resistance</keyword>
<dbReference type="InterPro" id="IPR051784">
    <property type="entry name" value="Nod_factor_ABC_transporter"/>
</dbReference>
<feature type="transmembrane region" description="Helical" evidence="6">
    <location>
        <begin position="189"/>
        <end position="208"/>
    </location>
</feature>
<dbReference type="PANTHER" id="PTHR43229">
    <property type="entry name" value="NODULATION PROTEIN J"/>
    <property type="match status" value="1"/>
</dbReference>
<evidence type="ECO:0000313" key="8">
    <source>
        <dbReference type="EMBL" id="GAA4120126.1"/>
    </source>
</evidence>
<evidence type="ECO:0000256" key="6">
    <source>
        <dbReference type="SAM" id="Phobius"/>
    </source>
</evidence>
<sequence length="272" mass="29074">MSTEARTPPSAALGAGVALARQADYWLTVARRTWRATAVSSFLAPLFYVVALGVVLGGFIEADPDQLEGASTYLAFLAPGLVAGHAMQLAVGETTYPVLGMFKWNRVYDAMLATPLTPTDVARAHLTFVVARVALACAVYDVVLAPFGVYESWWGPILALGAQTLTGAMFATLVYGYSCRITSEAAFGVLFRLGVFPLFLFSGAFFPIENLGTVGAWVARLTPLWQGVSLSRMCCLDTLDAPTALANLAVLLAITALGWRWAVTGLEQRVAR</sequence>
<accession>A0ABP7XJB0</accession>
<evidence type="ECO:0000256" key="1">
    <source>
        <dbReference type="ARBA" id="ARBA00004141"/>
    </source>
</evidence>
<evidence type="ECO:0000256" key="3">
    <source>
        <dbReference type="ARBA" id="ARBA00022989"/>
    </source>
</evidence>
<proteinExistence type="predicted"/>
<organism evidence="8 9">
    <name type="scientific">Nocardioides fonticola</name>
    <dbReference type="NCBI Taxonomy" id="450363"/>
    <lineage>
        <taxon>Bacteria</taxon>
        <taxon>Bacillati</taxon>
        <taxon>Actinomycetota</taxon>
        <taxon>Actinomycetes</taxon>
        <taxon>Propionibacteriales</taxon>
        <taxon>Nocardioidaceae</taxon>
        <taxon>Nocardioides</taxon>
    </lineage>
</organism>
<evidence type="ECO:0000259" key="7">
    <source>
        <dbReference type="Pfam" id="PF01061"/>
    </source>
</evidence>
<keyword evidence="2 6" id="KW-0812">Transmembrane</keyword>
<feature type="domain" description="ABC-2 type transporter transmembrane" evidence="7">
    <location>
        <begin position="30"/>
        <end position="232"/>
    </location>
</feature>
<comment type="caution">
    <text evidence="8">The sequence shown here is derived from an EMBL/GenBank/DDBJ whole genome shotgun (WGS) entry which is preliminary data.</text>
</comment>
<dbReference type="InterPro" id="IPR013525">
    <property type="entry name" value="ABC2_TM"/>
</dbReference>
<dbReference type="PRINTS" id="PR00164">
    <property type="entry name" value="ABC2TRNSPORT"/>
</dbReference>
<gene>
    <name evidence="8" type="ORF">GCM10022215_23310</name>
</gene>
<dbReference type="PANTHER" id="PTHR43229:SF2">
    <property type="entry name" value="NODULATION PROTEIN J"/>
    <property type="match status" value="1"/>
</dbReference>
<feature type="transmembrane region" description="Helical" evidence="6">
    <location>
        <begin position="153"/>
        <end position="177"/>
    </location>
</feature>
<feature type="transmembrane region" description="Helical" evidence="6">
    <location>
        <begin position="126"/>
        <end position="147"/>
    </location>
</feature>
<feature type="transmembrane region" description="Helical" evidence="6">
    <location>
        <begin position="41"/>
        <end position="60"/>
    </location>
</feature>
<evidence type="ECO:0000256" key="2">
    <source>
        <dbReference type="ARBA" id="ARBA00022692"/>
    </source>
</evidence>
<dbReference type="Proteomes" id="UP001501495">
    <property type="component" value="Unassembled WGS sequence"/>
</dbReference>